<keyword evidence="2 5" id="KW-0812">Transmembrane</keyword>
<dbReference type="Proteomes" id="UP001515480">
    <property type="component" value="Unassembled WGS sequence"/>
</dbReference>
<dbReference type="GO" id="GO:0016020">
    <property type="term" value="C:membrane"/>
    <property type="evidence" value="ECO:0007669"/>
    <property type="project" value="UniProtKB-SubCell"/>
</dbReference>
<proteinExistence type="predicted"/>
<evidence type="ECO:0000256" key="4">
    <source>
        <dbReference type="ARBA" id="ARBA00023136"/>
    </source>
</evidence>
<name>A0AB34JM50_PRYPA</name>
<comment type="subcellular location">
    <subcellularLocation>
        <location evidence="1">Membrane</location>
        <topology evidence="1">Multi-pass membrane protein</topology>
    </subcellularLocation>
</comment>
<feature type="transmembrane region" description="Helical" evidence="5">
    <location>
        <begin position="39"/>
        <end position="61"/>
    </location>
</feature>
<dbReference type="InterPro" id="IPR000620">
    <property type="entry name" value="EamA_dom"/>
</dbReference>
<evidence type="ECO:0000256" key="1">
    <source>
        <dbReference type="ARBA" id="ARBA00004141"/>
    </source>
</evidence>
<keyword evidence="3 5" id="KW-1133">Transmembrane helix</keyword>
<organism evidence="7 8">
    <name type="scientific">Prymnesium parvum</name>
    <name type="common">Toxic golden alga</name>
    <dbReference type="NCBI Taxonomy" id="97485"/>
    <lineage>
        <taxon>Eukaryota</taxon>
        <taxon>Haptista</taxon>
        <taxon>Haptophyta</taxon>
        <taxon>Prymnesiophyceae</taxon>
        <taxon>Prymnesiales</taxon>
        <taxon>Prymnesiaceae</taxon>
        <taxon>Prymnesium</taxon>
    </lineage>
</organism>
<keyword evidence="8" id="KW-1185">Reference proteome</keyword>
<evidence type="ECO:0000313" key="7">
    <source>
        <dbReference type="EMBL" id="KAL1521987.1"/>
    </source>
</evidence>
<feature type="transmembrane region" description="Helical" evidence="5">
    <location>
        <begin position="253"/>
        <end position="275"/>
    </location>
</feature>
<protein>
    <recommendedName>
        <fullName evidence="6">EamA domain-containing protein</fullName>
    </recommendedName>
</protein>
<comment type="caution">
    <text evidence="7">The sequence shown here is derived from an EMBL/GenBank/DDBJ whole genome shotgun (WGS) entry which is preliminary data.</text>
</comment>
<evidence type="ECO:0000256" key="3">
    <source>
        <dbReference type="ARBA" id="ARBA00022989"/>
    </source>
</evidence>
<feature type="domain" description="EamA" evidence="6">
    <location>
        <begin position="155"/>
        <end position="297"/>
    </location>
</feature>
<evidence type="ECO:0000256" key="2">
    <source>
        <dbReference type="ARBA" id="ARBA00022692"/>
    </source>
</evidence>
<dbReference type="AlphaFoldDB" id="A0AB34JM50"/>
<accession>A0AB34JM50</accession>
<evidence type="ECO:0000256" key="5">
    <source>
        <dbReference type="SAM" id="Phobius"/>
    </source>
</evidence>
<gene>
    <name evidence="7" type="ORF">AB1Y20_021632</name>
</gene>
<dbReference type="InterPro" id="IPR050186">
    <property type="entry name" value="TPT_transporter"/>
</dbReference>
<evidence type="ECO:0000259" key="6">
    <source>
        <dbReference type="Pfam" id="PF00892"/>
    </source>
</evidence>
<dbReference type="Pfam" id="PF00892">
    <property type="entry name" value="EamA"/>
    <property type="match status" value="1"/>
</dbReference>
<feature type="transmembrane region" description="Helical" evidence="5">
    <location>
        <begin position="218"/>
        <end position="241"/>
    </location>
</feature>
<dbReference type="EMBL" id="JBGBPQ010000007">
    <property type="protein sequence ID" value="KAL1521987.1"/>
    <property type="molecule type" value="Genomic_DNA"/>
</dbReference>
<feature type="transmembrane region" description="Helical" evidence="5">
    <location>
        <begin position="125"/>
        <end position="143"/>
    </location>
</feature>
<feature type="transmembrane region" description="Helical" evidence="5">
    <location>
        <begin position="184"/>
        <end position="206"/>
    </location>
</feature>
<dbReference type="PANTHER" id="PTHR11132">
    <property type="entry name" value="SOLUTE CARRIER FAMILY 35"/>
    <property type="match status" value="1"/>
</dbReference>
<evidence type="ECO:0000313" key="8">
    <source>
        <dbReference type="Proteomes" id="UP001515480"/>
    </source>
</evidence>
<reference evidence="7 8" key="1">
    <citation type="journal article" date="2024" name="Science">
        <title>Giant polyketide synthase enzymes in the biosynthesis of giant marine polyether toxins.</title>
        <authorList>
            <person name="Fallon T.R."/>
            <person name="Shende V.V."/>
            <person name="Wierzbicki I.H."/>
            <person name="Pendleton A.L."/>
            <person name="Watervoot N.F."/>
            <person name="Auber R.P."/>
            <person name="Gonzalez D.J."/>
            <person name="Wisecaver J.H."/>
            <person name="Moore B.S."/>
        </authorList>
    </citation>
    <scope>NUCLEOTIDE SEQUENCE [LARGE SCALE GENOMIC DNA]</scope>
    <source>
        <strain evidence="7 8">12B1</strain>
    </source>
</reference>
<keyword evidence="4 5" id="KW-0472">Membrane</keyword>
<feature type="transmembrane region" description="Helical" evidence="5">
    <location>
        <begin position="155"/>
        <end position="172"/>
    </location>
</feature>
<feature type="transmembrane region" description="Helical" evidence="5">
    <location>
        <begin position="281"/>
        <end position="302"/>
    </location>
</feature>
<sequence>MRVIDYVSAFALLTLTSVTMTLGNKWLMMQPHLRTHTQVIVASQNLIAVCATAIGNLLGIVRISPVTSRQLQFYSWDAFVLAIQLWTSFKALRFLSVSATTVCRSLAIPIVAWLELVVIGTRIDARRHVCGWLVVAGAFIYAYDDIFHVSAPAEGYLWALANLLAFCSNSVLDKIFMSSLDQTASGMAMITQLISLPISLAGTAFFEPPKSSEPISEWILLLEWHAAVALFLTGALAAALGRAYAHCYKVASATAVTVAGHINKMISILLSALLFGASVTWPQIVGMTLCLGAAFAFSLTGMRANNSKMKE</sequence>